<accession>A0A1G7R3B2</accession>
<evidence type="ECO:0000313" key="2">
    <source>
        <dbReference type="EMBL" id="SDG05253.1"/>
    </source>
</evidence>
<dbReference type="PANTHER" id="PTHR38457">
    <property type="entry name" value="REGULATOR ABRB-RELATED"/>
    <property type="match status" value="1"/>
</dbReference>
<keyword evidence="3" id="KW-1185">Reference proteome</keyword>
<dbReference type="InterPro" id="IPR007820">
    <property type="entry name" value="AbrB_fam"/>
</dbReference>
<reference evidence="3" key="1">
    <citation type="submission" date="2016-10" db="EMBL/GenBank/DDBJ databases">
        <authorList>
            <person name="Varghese N."/>
            <person name="Submissions S."/>
        </authorList>
    </citation>
    <scope>NUCLEOTIDE SEQUENCE [LARGE SCALE GENOMIC DNA]</scope>
    <source>
        <strain evidence="3">DSM 16477</strain>
    </source>
</reference>
<feature type="transmembrane region" description="Helical" evidence="1">
    <location>
        <begin position="82"/>
        <end position="104"/>
    </location>
</feature>
<feature type="transmembrane region" description="Helical" evidence="1">
    <location>
        <begin position="257"/>
        <end position="279"/>
    </location>
</feature>
<dbReference type="STRING" id="218672.SAMN04489759_104254"/>
<feature type="transmembrane region" description="Helical" evidence="1">
    <location>
        <begin position="228"/>
        <end position="245"/>
    </location>
</feature>
<name>A0A1G7R3B2_9RHOB</name>
<dbReference type="AlphaFoldDB" id="A0A1G7R3B2"/>
<dbReference type="PANTHER" id="PTHR38457:SF1">
    <property type="entry name" value="REGULATOR ABRB-RELATED"/>
    <property type="match status" value="1"/>
</dbReference>
<feature type="transmembrane region" description="Helical" evidence="1">
    <location>
        <begin position="291"/>
        <end position="309"/>
    </location>
</feature>
<evidence type="ECO:0000313" key="3">
    <source>
        <dbReference type="Proteomes" id="UP000199399"/>
    </source>
</evidence>
<proteinExistence type="predicted"/>
<keyword evidence="1" id="KW-0472">Membrane</keyword>
<keyword evidence="1" id="KW-1133">Transmembrane helix</keyword>
<dbReference type="InterPro" id="IPR017516">
    <property type="entry name" value="AbrB_dup"/>
</dbReference>
<sequence>MLRDLRTYLPTIMAGLAGAALAALLGIPAAALIGSTLAVVGVSALGLKVGLPNALRDLAFATIGVSLGSGVTEEVFGQIGTWGISLAFLILSLTATVFIGRLLLTRFFGLDAQTATLASSPGTMSNAVAIAAEGTGDATAVMFLQLMRLLALVILVPPLAVALERSEAAPALLQTQMSIFALIALLVTALLLGMVGGRLGIPAASLLSGMIISSAAHAGGIVHGATPAWVIFAAFTLTGAVLGSRMSRVTLGQIRRYAFAGLSTVATALVVSLIFAMIAVELTTLPFGQIWIAYAPGGVEAMAAIGLSLGLDPAYVAVHHFARIFALVFIVPIALKL</sequence>
<keyword evidence="1" id="KW-0812">Transmembrane</keyword>
<dbReference type="EMBL" id="FNBP01000004">
    <property type="protein sequence ID" value="SDG05253.1"/>
    <property type="molecule type" value="Genomic_DNA"/>
</dbReference>
<feature type="transmembrane region" description="Helical" evidence="1">
    <location>
        <begin position="316"/>
        <end position="335"/>
    </location>
</feature>
<gene>
    <name evidence="2" type="ORF">SAMN04489759_104254</name>
</gene>
<dbReference type="Proteomes" id="UP000199399">
    <property type="component" value="Unassembled WGS sequence"/>
</dbReference>
<evidence type="ECO:0008006" key="4">
    <source>
        <dbReference type="Google" id="ProtNLM"/>
    </source>
</evidence>
<dbReference type="Pfam" id="PF05145">
    <property type="entry name" value="AbrB"/>
    <property type="match status" value="1"/>
</dbReference>
<dbReference type="GO" id="GO:0016020">
    <property type="term" value="C:membrane"/>
    <property type="evidence" value="ECO:0007669"/>
    <property type="project" value="InterPro"/>
</dbReference>
<dbReference type="NCBIfam" id="TIGR03082">
    <property type="entry name" value="Gneg_AbrB_dup"/>
    <property type="match status" value="1"/>
</dbReference>
<feature type="transmembrane region" description="Helical" evidence="1">
    <location>
        <begin position="175"/>
        <end position="196"/>
    </location>
</feature>
<dbReference type="GO" id="GO:0010468">
    <property type="term" value="P:regulation of gene expression"/>
    <property type="evidence" value="ECO:0007669"/>
    <property type="project" value="InterPro"/>
</dbReference>
<dbReference type="OrthoDB" id="7157734at2"/>
<organism evidence="2 3">
    <name type="scientific">Sulfitobacter delicatus</name>
    <dbReference type="NCBI Taxonomy" id="218672"/>
    <lineage>
        <taxon>Bacteria</taxon>
        <taxon>Pseudomonadati</taxon>
        <taxon>Pseudomonadota</taxon>
        <taxon>Alphaproteobacteria</taxon>
        <taxon>Rhodobacterales</taxon>
        <taxon>Roseobacteraceae</taxon>
        <taxon>Sulfitobacter</taxon>
    </lineage>
</organism>
<feature type="transmembrane region" description="Helical" evidence="1">
    <location>
        <begin position="203"/>
        <end position="222"/>
    </location>
</feature>
<protein>
    <recommendedName>
        <fullName evidence="4">Ammonia monooxygenase</fullName>
    </recommendedName>
</protein>
<feature type="transmembrane region" description="Helical" evidence="1">
    <location>
        <begin position="146"/>
        <end position="163"/>
    </location>
</feature>
<dbReference type="RefSeq" id="WP_093741704.1">
    <property type="nucleotide sequence ID" value="NZ_FNBP01000004.1"/>
</dbReference>
<dbReference type="PIRSF" id="PIRSF038991">
    <property type="entry name" value="Protein_AbrB"/>
    <property type="match status" value="1"/>
</dbReference>
<evidence type="ECO:0000256" key="1">
    <source>
        <dbReference type="SAM" id="Phobius"/>
    </source>
</evidence>